<evidence type="ECO:0000256" key="1">
    <source>
        <dbReference type="SAM" id="MobiDB-lite"/>
    </source>
</evidence>
<name>A0AAV7VD18_PLEWA</name>
<dbReference type="Proteomes" id="UP001066276">
    <property type="component" value="Chromosome 2_1"/>
</dbReference>
<gene>
    <name evidence="2" type="ORF">NDU88_002625</name>
</gene>
<protein>
    <submittedName>
        <fullName evidence="2">Uncharacterized protein</fullName>
    </submittedName>
</protein>
<organism evidence="2 3">
    <name type="scientific">Pleurodeles waltl</name>
    <name type="common">Iberian ribbed newt</name>
    <dbReference type="NCBI Taxonomy" id="8319"/>
    <lineage>
        <taxon>Eukaryota</taxon>
        <taxon>Metazoa</taxon>
        <taxon>Chordata</taxon>
        <taxon>Craniata</taxon>
        <taxon>Vertebrata</taxon>
        <taxon>Euteleostomi</taxon>
        <taxon>Amphibia</taxon>
        <taxon>Batrachia</taxon>
        <taxon>Caudata</taxon>
        <taxon>Salamandroidea</taxon>
        <taxon>Salamandridae</taxon>
        <taxon>Pleurodelinae</taxon>
        <taxon>Pleurodeles</taxon>
    </lineage>
</organism>
<keyword evidence="3" id="KW-1185">Reference proteome</keyword>
<proteinExistence type="predicted"/>
<dbReference type="EMBL" id="JANPWB010000003">
    <property type="protein sequence ID" value="KAJ1198786.1"/>
    <property type="molecule type" value="Genomic_DNA"/>
</dbReference>
<evidence type="ECO:0000313" key="2">
    <source>
        <dbReference type="EMBL" id="KAJ1198786.1"/>
    </source>
</evidence>
<feature type="region of interest" description="Disordered" evidence="1">
    <location>
        <begin position="60"/>
        <end position="84"/>
    </location>
</feature>
<reference evidence="2" key="1">
    <citation type="journal article" date="2022" name="bioRxiv">
        <title>Sequencing and chromosome-scale assembly of the giantPleurodeles waltlgenome.</title>
        <authorList>
            <person name="Brown T."/>
            <person name="Elewa A."/>
            <person name="Iarovenko S."/>
            <person name="Subramanian E."/>
            <person name="Araus A.J."/>
            <person name="Petzold A."/>
            <person name="Susuki M."/>
            <person name="Suzuki K.-i.T."/>
            <person name="Hayashi T."/>
            <person name="Toyoda A."/>
            <person name="Oliveira C."/>
            <person name="Osipova E."/>
            <person name="Leigh N.D."/>
            <person name="Simon A."/>
            <person name="Yun M.H."/>
        </authorList>
    </citation>
    <scope>NUCLEOTIDE SEQUENCE</scope>
    <source>
        <strain evidence="2">20211129_DDA</strain>
        <tissue evidence="2">Liver</tissue>
    </source>
</reference>
<accession>A0AAV7VD18</accession>
<dbReference type="AlphaFoldDB" id="A0AAV7VD18"/>
<evidence type="ECO:0000313" key="3">
    <source>
        <dbReference type="Proteomes" id="UP001066276"/>
    </source>
</evidence>
<sequence length="84" mass="8748">MRSEALCGGDVMSWDCNRHLGVTDPSPMGWAAGKGLTGVRRQPMAPWARITSCFSLPPALGLPEPRRGGGPASLRPIGSGHPVG</sequence>
<comment type="caution">
    <text evidence="2">The sequence shown here is derived from an EMBL/GenBank/DDBJ whole genome shotgun (WGS) entry which is preliminary data.</text>
</comment>